<evidence type="ECO:0000313" key="1">
    <source>
        <dbReference type="EMBL" id="MFD2056609.1"/>
    </source>
</evidence>
<proteinExistence type="predicted"/>
<organism evidence="1 2">
    <name type="scientific">Mesorhizobium calcicola</name>
    <dbReference type="NCBI Taxonomy" id="1300310"/>
    <lineage>
        <taxon>Bacteria</taxon>
        <taxon>Pseudomonadati</taxon>
        <taxon>Pseudomonadota</taxon>
        <taxon>Alphaproteobacteria</taxon>
        <taxon>Hyphomicrobiales</taxon>
        <taxon>Phyllobacteriaceae</taxon>
        <taxon>Mesorhizobium</taxon>
    </lineage>
</organism>
<name>A0ABW4WM29_9HYPH</name>
<gene>
    <name evidence="1" type="ORF">ACFSQT_27085</name>
</gene>
<comment type="caution">
    <text evidence="1">The sequence shown here is derived from an EMBL/GenBank/DDBJ whole genome shotgun (WGS) entry which is preliminary data.</text>
</comment>
<evidence type="ECO:0000313" key="2">
    <source>
        <dbReference type="Proteomes" id="UP001597349"/>
    </source>
</evidence>
<dbReference type="EMBL" id="JBHUGY010000043">
    <property type="protein sequence ID" value="MFD2056609.1"/>
    <property type="molecule type" value="Genomic_DNA"/>
</dbReference>
<keyword evidence="2" id="KW-1185">Reference proteome</keyword>
<reference evidence="2" key="1">
    <citation type="journal article" date="2019" name="Int. J. Syst. Evol. Microbiol.">
        <title>The Global Catalogue of Microorganisms (GCM) 10K type strain sequencing project: providing services to taxonomists for standard genome sequencing and annotation.</title>
        <authorList>
            <consortium name="The Broad Institute Genomics Platform"/>
            <consortium name="The Broad Institute Genome Sequencing Center for Infectious Disease"/>
            <person name="Wu L."/>
            <person name="Ma J."/>
        </authorList>
    </citation>
    <scope>NUCLEOTIDE SEQUENCE [LARGE SCALE GENOMIC DNA]</scope>
    <source>
        <strain evidence="2">CGMCC 1.16226</strain>
    </source>
</reference>
<sequence>MHIAMHPSSKTHTTEVRQGRDTLFSTGLLDIGRSAYGQRSVAFLTFGDHDPRRMSATALFLDQCDDGLAQDSAASPPDCFAYACDITAPTYAASSSTWLDASDLKVSASDT</sequence>
<dbReference type="Proteomes" id="UP001597349">
    <property type="component" value="Unassembled WGS sequence"/>
</dbReference>
<protein>
    <submittedName>
        <fullName evidence="1">Uncharacterized protein</fullName>
    </submittedName>
</protein>
<dbReference type="RefSeq" id="WP_379023904.1">
    <property type="nucleotide sequence ID" value="NZ_JBHUGY010000043.1"/>
</dbReference>
<accession>A0ABW4WM29</accession>